<name>A0A8S9QFH6_BRACR</name>
<evidence type="ECO:0000313" key="1">
    <source>
        <dbReference type="EMBL" id="KAF3540010.1"/>
    </source>
</evidence>
<comment type="caution">
    <text evidence="1">The sequence shown here is derived from an EMBL/GenBank/DDBJ whole genome shotgun (WGS) entry which is preliminary data.</text>
</comment>
<dbReference type="EMBL" id="QGKX02001290">
    <property type="protein sequence ID" value="KAF3540010.1"/>
    <property type="molecule type" value="Genomic_DNA"/>
</dbReference>
<dbReference type="Proteomes" id="UP000712600">
    <property type="component" value="Unassembled WGS sequence"/>
</dbReference>
<dbReference type="AlphaFoldDB" id="A0A8S9QFH6"/>
<organism evidence="1 2">
    <name type="scientific">Brassica cretica</name>
    <name type="common">Mustard</name>
    <dbReference type="NCBI Taxonomy" id="69181"/>
    <lineage>
        <taxon>Eukaryota</taxon>
        <taxon>Viridiplantae</taxon>
        <taxon>Streptophyta</taxon>
        <taxon>Embryophyta</taxon>
        <taxon>Tracheophyta</taxon>
        <taxon>Spermatophyta</taxon>
        <taxon>Magnoliopsida</taxon>
        <taxon>eudicotyledons</taxon>
        <taxon>Gunneridae</taxon>
        <taxon>Pentapetalae</taxon>
        <taxon>rosids</taxon>
        <taxon>malvids</taxon>
        <taxon>Brassicales</taxon>
        <taxon>Brassicaceae</taxon>
        <taxon>Brassiceae</taxon>
        <taxon>Brassica</taxon>
    </lineage>
</organism>
<gene>
    <name evidence="1" type="ORF">F2Q69_00019105</name>
</gene>
<accession>A0A8S9QFH6</accession>
<sequence>MSLWIHDENAIEKEAPPPLFPRFQVHSFRKTLTFWPQVRSPVNLPIKSWLQSFCLPMSDVPYIFPW</sequence>
<reference evidence="1" key="1">
    <citation type="submission" date="2019-12" db="EMBL/GenBank/DDBJ databases">
        <title>Genome sequencing and annotation of Brassica cretica.</title>
        <authorList>
            <person name="Studholme D.J."/>
            <person name="Sarris P."/>
        </authorList>
    </citation>
    <scope>NUCLEOTIDE SEQUENCE</scope>
    <source>
        <strain evidence="1">PFS-109/04</strain>
        <tissue evidence="1">Leaf</tissue>
    </source>
</reference>
<proteinExistence type="predicted"/>
<protein>
    <submittedName>
        <fullName evidence="1">Uncharacterized protein</fullName>
    </submittedName>
</protein>
<evidence type="ECO:0000313" key="2">
    <source>
        <dbReference type="Proteomes" id="UP000712600"/>
    </source>
</evidence>